<evidence type="ECO:0000313" key="3">
    <source>
        <dbReference type="Proteomes" id="UP000683417"/>
    </source>
</evidence>
<dbReference type="AlphaFoldDB" id="A0A9W4GDE0"/>
<proteinExistence type="predicted"/>
<dbReference type="Proteomes" id="UP000683417">
    <property type="component" value="Unassembled WGS sequence"/>
</dbReference>
<protein>
    <submittedName>
        <fullName evidence="2">BgTH12-07540</fullName>
    </submittedName>
</protein>
<gene>
    <name evidence="2" type="ORF">BGTH12_LOCUS1721</name>
</gene>
<evidence type="ECO:0000313" key="2">
    <source>
        <dbReference type="EMBL" id="CAD6500363.1"/>
    </source>
</evidence>
<sequence>MINSLSTKMHSSRTDNITKKVKHKPVKIKREARYIMYVAKKNVVRGSIPMNNTKDLRQSLELHLKKS</sequence>
<accession>A0A9W4GDE0</accession>
<comment type="caution">
    <text evidence="2">The sequence shown here is derived from an EMBL/GenBank/DDBJ whole genome shotgun (WGS) entry which is preliminary data.</text>
</comment>
<reference evidence="2" key="1">
    <citation type="submission" date="2020-10" db="EMBL/GenBank/DDBJ databases">
        <authorList>
            <person name="Muller C M."/>
        </authorList>
    </citation>
    <scope>NUCLEOTIDE SEQUENCE</scope>
    <source>
        <strain evidence="2">THUN-12</strain>
    </source>
</reference>
<name>A0A9W4GDE0_BLUGR</name>
<feature type="region of interest" description="Disordered" evidence="1">
    <location>
        <begin position="1"/>
        <end position="25"/>
    </location>
</feature>
<organism evidence="2 3">
    <name type="scientific">Blumeria graminis f. sp. triticale</name>
    <dbReference type="NCBI Taxonomy" id="1689686"/>
    <lineage>
        <taxon>Eukaryota</taxon>
        <taxon>Fungi</taxon>
        <taxon>Dikarya</taxon>
        <taxon>Ascomycota</taxon>
        <taxon>Pezizomycotina</taxon>
        <taxon>Leotiomycetes</taxon>
        <taxon>Erysiphales</taxon>
        <taxon>Erysiphaceae</taxon>
        <taxon>Blumeria</taxon>
    </lineage>
</organism>
<evidence type="ECO:0000256" key="1">
    <source>
        <dbReference type="SAM" id="MobiDB-lite"/>
    </source>
</evidence>
<dbReference type="EMBL" id="CAJHIT010000003">
    <property type="protein sequence ID" value="CAD6500363.1"/>
    <property type="molecule type" value="Genomic_DNA"/>
</dbReference>